<dbReference type="PANTHER" id="PTHR21072">
    <property type="entry name" value="GPI TRANSAMIDASE COMPONENT PIG-S"/>
    <property type="match status" value="1"/>
</dbReference>
<dbReference type="GO" id="GO:0042765">
    <property type="term" value="C:GPI-anchor transamidase complex"/>
    <property type="evidence" value="ECO:0007669"/>
    <property type="project" value="InterPro"/>
</dbReference>
<dbReference type="AlphaFoldDB" id="A0AA38IHH4"/>
<dbReference type="PANTHER" id="PTHR21072:SF13">
    <property type="entry name" value="GPI TRANSAMIDASE COMPONENT PIG-S"/>
    <property type="match status" value="1"/>
</dbReference>
<accession>A0AA38IHH4</accession>
<dbReference type="GO" id="GO:0016255">
    <property type="term" value="P:attachment of GPI anchor to protein"/>
    <property type="evidence" value="ECO:0007669"/>
    <property type="project" value="InterPro"/>
</dbReference>
<name>A0AA38IHH4_9CUCU</name>
<dbReference type="Proteomes" id="UP001168821">
    <property type="component" value="Unassembled WGS sequence"/>
</dbReference>
<comment type="pathway">
    <text evidence="2">Glycolipid biosynthesis; glycosylphosphatidylinositol-anchor biosynthesis.</text>
</comment>
<dbReference type="InterPro" id="IPR019540">
    <property type="entry name" value="PtdIno-glycan_biosynth_class_S"/>
</dbReference>
<organism evidence="11 12">
    <name type="scientific">Zophobas morio</name>
    <dbReference type="NCBI Taxonomy" id="2755281"/>
    <lineage>
        <taxon>Eukaryota</taxon>
        <taxon>Metazoa</taxon>
        <taxon>Ecdysozoa</taxon>
        <taxon>Arthropoda</taxon>
        <taxon>Hexapoda</taxon>
        <taxon>Insecta</taxon>
        <taxon>Pterygota</taxon>
        <taxon>Neoptera</taxon>
        <taxon>Endopterygota</taxon>
        <taxon>Coleoptera</taxon>
        <taxon>Polyphaga</taxon>
        <taxon>Cucujiformia</taxon>
        <taxon>Tenebrionidae</taxon>
        <taxon>Zophobas</taxon>
    </lineage>
</organism>
<evidence type="ECO:0000313" key="11">
    <source>
        <dbReference type="EMBL" id="KAJ3654117.1"/>
    </source>
</evidence>
<keyword evidence="9" id="KW-0325">Glycoprotein</keyword>
<feature type="transmembrane region" description="Helical" evidence="10">
    <location>
        <begin position="30"/>
        <end position="48"/>
    </location>
</feature>
<keyword evidence="5 10" id="KW-0812">Transmembrane</keyword>
<evidence type="ECO:0000256" key="2">
    <source>
        <dbReference type="ARBA" id="ARBA00004687"/>
    </source>
</evidence>
<evidence type="ECO:0000313" key="12">
    <source>
        <dbReference type="Proteomes" id="UP001168821"/>
    </source>
</evidence>
<keyword evidence="7 10" id="KW-1133">Transmembrane helix</keyword>
<proteinExistence type="inferred from homology"/>
<keyword evidence="12" id="KW-1185">Reference proteome</keyword>
<evidence type="ECO:0000256" key="6">
    <source>
        <dbReference type="ARBA" id="ARBA00022824"/>
    </source>
</evidence>
<keyword evidence="6" id="KW-0256">Endoplasmic reticulum</keyword>
<evidence type="ECO:0000256" key="3">
    <source>
        <dbReference type="ARBA" id="ARBA00005316"/>
    </source>
</evidence>
<dbReference type="GO" id="GO:0006506">
    <property type="term" value="P:GPI anchor biosynthetic process"/>
    <property type="evidence" value="ECO:0007669"/>
    <property type="project" value="UniProtKB-KW"/>
</dbReference>
<sequence length="379" mass="43296">MDFVSMGRKGRIQKPPVSDDPERPFRMYNIISYFIVLIVIGLPVWWFTTRVYRASLPLDRMFDVTLANKTDRQFGILLSLEYDVLITVVNPEPSRLHVNLEGEELEVYLRPFLEKVSPIADFVVKSQWLYLVELGARPTKVIDHYVLSEEQLPHVITPLEKKLWSHLSPRPCLNLVLYVSHCEVPLYIQEKSENATNAFLSPRWGGIVIINPDPDSCEKRIFQPNVKQIGGILTTQLSKMLRMEGTTKQDLIDLQKRKAEDMVDSTRRTLKSLAELLSEINSIVISDDVALKIKVAVDNADLADELMAKGEIENALTFAKVAFENSEAAFSDASLLALLYFPDDQKYAVYIPLFLPVMIPVLMSLLTLKKWLKEKEKTE</sequence>
<evidence type="ECO:0000256" key="4">
    <source>
        <dbReference type="ARBA" id="ARBA00022502"/>
    </source>
</evidence>
<feature type="transmembrane region" description="Helical" evidence="10">
    <location>
        <begin position="347"/>
        <end position="368"/>
    </location>
</feature>
<evidence type="ECO:0000256" key="8">
    <source>
        <dbReference type="ARBA" id="ARBA00023136"/>
    </source>
</evidence>
<dbReference type="EMBL" id="JALNTZ010000004">
    <property type="protein sequence ID" value="KAJ3654117.1"/>
    <property type="molecule type" value="Genomic_DNA"/>
</dbReference>
<comment type="caution">
    <text evidence="11">The sequence shown here is derived from an EMBL/GenBank/DDBJ whole genome shotgun (WGS) entry which is preliminary data.</text>
</comment>
<reference evidence="11" key="1">
    <citation type="journal article" date="2023" name="G3 (Bethesda)">
        <title>Whole genome assemblies of Zophobas morio and Tenebrio molitor.</title>
        <authorList>
            <person name="Kaur S."/>
            <person name="Stinson S.A."/>
            <person name="diCenzo G.C."/>
        </authorList>
    </citation>
    <scope>NUCLEOTIDE SEQUENCE</scope>
    <source>
        <strain evidence="11">QUZm001</strain>
    </source>
</reference>
<evidence type="ECO:0000256" key="1">
    <source>
        <dbReference type="ARBA" id="ARBA00004477"/>
    </source>
</evidence>
<comment type="subcellular location">
    <subcellularLocation>
        <location evidence="1">Endoplasmic reticulum membrane</location>
        <topology evidence="1">Multi-pass membrane protein</topology>
    </subcellularLocation>
</comment>
<evidence type="ECO:0000256" key="7">
    <source>
        <dbReference type="ARBA" id="ARBA00022989"/>
    </source>
</evidence>
<protein>
    <recommendedName>
        <fullName evidence="13">GPI transamidase component PIG-S</fullName>
    </recommendedName>
</protein>
<comment type="similarity">
    <text evidence="3">Belongs to the PIGS family.</text>
</comment>
<gene>
    <name evidence="11" type="ORF">Zmor_013330</name>
</gene>
<keyword evidence="4" id="KW-0337">GPI-anchor biosynthesis</keyword>
<evidence type="ECO:0008006" key="13">
    <source>
        <dbReference type="Google" id="ProtNLM"/>
    </source>
</evidence>
<keyword evidence="8 10" id="KW-0472">Membrane</keyword>
<evidence type="ECO:0000256" key="9">
    <source>
        <dbReference type="ARBA" id="ARBA00023180"/>
    </source>
</evidence>
<evidence type="ECO:0000256" key="5">
    <source>
        <dbReference type="ARBA" id="ARBA00022692"/>
    </source>
</evidence>
<evidence type="ECO:0000256" key="10">
    <source>
        <dbReference type="SAM" id="Phobius"/>
    </source>
</evidence>
<dbReference type="Pfam" id="PF10510">
    <property type="entry name" value="PIG-S"/>
    <property type="match status" value="2"/>
</dbReference>